<evidence type="ECO:0000256" key="1">
    <source>
        <dbReference type="ARBA" id="ARBA00004479"/>
    </source>
</evidence>
<evidence type="ECO:0000313" key="11">
    <source>
        <dbReference type="EMBL" id="KAA8524856.1"/>
    </source>
</evidence>
<keyword evidence="2" id="KW-0433">Leucine-rich repeat</keyword>
<dbReference type="Gene3D" id="3.80.10.10">
    <property type="entry name" value="Ribonuclease Inhibitor"/>
    <property type="match status" value="2"/>
</dbReference>
<evidence type="ECO:0000256" key="5">
    <source>
        <dbReference type="ARBA" id="ARBA00022737"/>
    </source>
</evidence>
<evidence type="ECO:0000256" key="8">
    <source>
        <dbReference type="ARBA" id="ARBA00023180"/>
    </source>
</evidence>
<evidence type="ECO:0000256" key="2">
    <source>
        <dbReference type="ARBA" id="ARBA00022614"/>
    </source>
</evidence>
<dbReference type="InterPro" id="IPR013210">
    <property type="entry name" value="LRR_N_plant-typ"/>
</dbReference>
<dbReference type="PANTHER" id="PTHR48061:SF12">
    <property type="entry name" value="DISEASE RESISTANCE LIKE PROTEIN"/>
    <property type="match status" value="1"/>
</dbReference>
<proteinExistence type="predicted"/>
<evidence type="ECO:0000313" key="12">
    <source>
        <dbReference type="Proteomes" id="UP000325577"/>
    </source>
</evidence>
<dbReference type="Proteomes" id="UP000325577">
    <property type="component" value="Linkage Group LG4"/>
</dbReference>
<feature type="signal peptide" evidence="9">
    <location>
        <begin position="1"/>
        <end position="23"/>
    </location>
</feature>
<keyword evidence="12" id="KW-1185">Reference proteome</keyword>
<evidence type="ECO:0000256" key="7">
    <source>
        <dbReference type="ARBA" id="ARBA00023136"/>
    </source>
</evidence>
<dbReference type="SUPFAM" id="SSF52058">
    <property type="entry name" value="L domain-like"/>
    <property type="match status" value="1"/>
</dbReference>
<dbReference type="PANTHER" id="PTHR48061">
    <property type="entry name" value="LEUCINE-RICH REPEAT RECEPTOR PROTEIN KINASE EMS1-LIKE-RELATED"/>
    <property type="match status" value="1"/>
</dbReference>
<dbReference type="InterPro" id="IPR001611">
    <property type="entry name" value="Leu-rich_rpt"/>
</dbReference>
<dbReference type="EMBL" id="CM018047">
    <property type="protein sequence ID" value="KAA8524856.1"/>
    <property type="molecule type" value="Genomic_DNA"/>
</dbReference>
<name>A0A5J5A4B0_9ASTE</name>
<accession>A0A5J5A4B0</accession>
<evidence type="ECO:0000256" key="9">
    <source>
        <dbReference type="SAM" id="SignalP"/>
    </source>
</evidence>
<dbReference type="Pfam" id="PF08263">
    <property type="entry name" value="LRRNT_2"/>
    <property type="match status" value="1"/>
</dbReference>
<dbReference type="AlphaFoldDB" id="A0A5J5A4B0"/>
<keyword evidence="7" id="KW-0472">Membrane</keyword>
<keyword evidence="3" id="KW-0812">Transmembrane</keyword>
<evidence type="ECO:0000259" key="10">
    <source>
        <dbReference type="Pfam" id="PF08263"/>
    </source>
</evidence>
<reference evidence="11 12" key="1">
    <citation type="submission" date="2019-09" db="EMBL/GenBank/DDBJ databases">
        <title>A chromosome-level genome assembly of the Chinese tupelo Nyssa sinensis.</title>
        <authorList>
            <person name="Yang X."/>
            <person name="Kang M."/>
            <person name="Yang Y."/>
            <person name="Xiong H."/>
            <person name="Wang M."/>
            <person name="Zhang Z."/>
            <person name="Wang Z."/>
            <person name="Wu H."/>
            <person name="Ma T."/>
            <person name="Liu J."/>
            <person name="Xi Z."/>
        </authorList>
    </citation>
    <scope>NUCLEOTIDE SEQUENCE [LARGE SCALE GENOMIC DNA]</scope>
    <source>
        <strain evidence="11">J267</strain>
        <tissue evidence="11">Leaf</tissue>
    </source>
</reference>
<protein>
    <recommendedName>
        <fullName evidence="10">Leucine-rich repeat-containing N-terminal plant-type domain-containing protein</fullName>
    </recommendedName>
</protein>
<dbReference type="InterPro" id="IPR032675">
    <property type="entry name" value="LRR_dom_sf"/>
</dbReference>
<feature type="chain" id="PRO_5023880841" description="Leucine-rich repeat-containing N-terminal plant-type domain-containing protein" evidence="9">
    <location>
        <begin position="24"/>
        <end position="275"/>
    </location>
</feature>
<dbReference type="Pfam" id="PF00560">
    <property type="entry name" value="LRR_1"/>
    <property type="match status" value="1"/>
</dbReference>
<dbReference type="OrthoDB" id="676979at2759"/>
<keyword evidence="6" id="KW-1133">Transmembrane helix</keyword>
<dbReference type="InterPro" id="IPR046956">
    <property type="entry name" value="RLP23-like"/>
</dbReference>
<comment type="subcellular location">
    <subcellularLocation>
        <location evidence="1">Membrane</location>
        <topology evidence="1">Single-pass type I membrane protein</topology>
    </subcellularLocation>
</comment>
<evidence type="ECO:0000256" key="6">
    <source>
        <dbReference type="ARBA" id="ARBA00022989"/>
    </source>
</evidence>
<dbReference type="GO" id="GO:0016020">
    <property type="term" value="C:membrane"/>
    <property type="evidence" value="ECO:0007669"/>
    <property type="project" value="UniProtKB-SubCell"/>
</dbReference>
<evidence type="ECO:0000256" key="4">
    <source>
        <dbReference type="ARBA" id="ARBA00022729"/>
    </source>
</evidence>
<gene>
    <name evidence="11" type="ORF">F0562_011279</name>
</gene>
<feature type="domain" description="Leucine-rich repeat-containing N-terminal plant-type" evidence="10">
    <location>
        <begin position="29"/>
        <end position="80"/>
    </location>
</feature>
<keyword evidence="4 9" id="KW-0732">Signal</keyword>
<organism evidence="11 12">
    <name type="scientific">Nyssa sinensis</name>
    <dbReference type="NCBI Taxonomy" id="561372"/>
    <lineage>
        <taxon>Eukaryota</taxon>
        <taxon>Viridiplantae</taxon>
        <taxon>Streptophyta</taxon>
        <taxon>Embryophyta</taxon>
        <taxon>Tracheophyta</taxon>
        <taxon>Spermatophyta</taxon>
        <taxon>Magnoliopsida</taxon>
        <taxon>eudicotyledons</taxon>
        <taxon>Gunneridae</taxon>
        <taxon>Pentapetalae</taxon>
        <taxon>asterids</taxon>
        <taxon>Cornales</taxon>
        <taxon>Nyssaceae</taxon>
        <taxon>Nyssa</taxon>
    </lineage>
</organism>
<keyword evidence="5" id="KW-0677">Repeat</keyword>
<sequence length="275" mass="30321">MLMHLLFLLSCFDLFILTNSSSSTQPLCHEDESSALLQFKQSFSIRENASIDPSAYPKVKSWKLQGESNDCCLWDGVECDEGTGHVIGLDLSSSLLYGSINSNSSLFRLADLQRLHLADNDFNYSQIPSAIGNLSELRSLNLSLSLFNGQIPLEISMLTQLTSLDLSWNPLKLHKPSLGTLVQNLTRISELSLSNVIISSEVPDVLANLPSLTSILLEDCGLHGEFPIGIFHLPKLQVLNVRFNQNLTGYLPEFHQSGPVKKLKLAGTSFSAQML</sequence>
<keyword evidence="8" id="KW-0325">Glycoprotein</keyword>
<evidence type="ECO:0000256" key="3">
    <source>
        <dbReference type="ARBA" id="ARBA00022692"/>
    </source>
</evidence>